<keyword evidence="5 12" id="KW-0479">Metal-binding</keyword>
<feature type="binding site" evidence="12">
    <location>
        <begin position="11"/>
        <end position="13"/>
    </location>
    <ligand>
        <name>substrate</name>
    </ligand>
</feature>
<evidence type="ECO:0000256" key="5">
    <source>
        <dbReference type="ARBA" id="ARBA00022723"/>
    </source>
</evidence>
<feature type="binding site" evidence="12">
    <location>
        <position position="138"/>
    </location>
    <ligand>
        <name>substrate</name>
    </ligand>
</feature>
<dbReference type="PANTHER" id="PTHR10584">
    <property type="entry name" value="SUGAR KINASE"/>
    <property type="match status" value="1"/>
</dbReference>
<keyword evidence="8 12" id="KW-0067">ATP-binding</keyword>
<dbReference type="HAMAP" id="MF_01987">
    <property type="entry name" value="Ribokinase"/>
    <property type="match status" value="1"/>
</dbReference>
<dbReference type="Proteomes" id="UP000642993">
    <property type="component" value="Unassembled WGS sequence"/>
</dbReference>
<reference evidence="14" key="1">
    <citation type="submission" date="2020-09" db="EMBL/GenBank/DDBJ databases">
        <title>Hoyosella lacisalsi sp. nov., a halotolerant actinobacterium isolated from soil of Lake Gudzhirganskoe.</title>
        <authorList>
            <person name="Yang Q."/>
            <person name="Guo P.Y."/>
            <person name="Liu S.W."/>
            <person name="Li F.N."/>
            <person name="Sun C.H."/>
        </authorList>
    </citation>
    <scope>NUCLEOTIDE SEQUENCE</scope>
    <source>
        <strain evidence="14">G463</strain>
    </source>
</reference>
<dbReference type="InterPro" id="IPR002173">
    <property type="entry name" value="Carboh/pur_kinase_PfkB_CS"/>
</dbReference>
<dbReference type="RefSeq" id="WP_192038142.1">
    <property type="nucleotide sequence ID" value="NZ_JACYWE010000002.1"/>
</dbReference>
<evidence type="ECO:0000313" key="14">
    <source>
        <dbReference type="EMBL" id="MBD8505661.1"/>
    </source>
</evidence>
<name>A0A927JAF3_9ACTN</name>
<evidence type="ECO:0000256" key="3">
    <source>
        <dbReference type="ARBA" id="ARBA00016943"/>
    </source>
</evidence>
<dbReference type="GO" id="GO:0046872">
    <property type="term" value="F:metal ion binding"/>
    <property type="evidence" value="ECO:0007669"/>
    <property type="project" value="UniProtKB-KW"/>
</dbReference>
<keyword evidence="7 12" id="KW-0418">Kinase</keyword>
<keyword evidence="12" id="KW-0963">Cytoplasm</keyword>
<dbReference type="GO" id="GO:0004747">
    <property type="term" value="F:ribokinase activity"/>
    <property type="evidence" value="ECO:0007669"/>
    <property type="project" value="UniProtKB-UniRule"/>
</dbReference>
<feature type="binding site" evidence="12">
    <location>
        <position position="268"/>
    </location>
    <ligand>
        <name>K(+)</name>
        <dbReference type="ChEBI" id="CHEBI:29103"/>
    </ligand>
</feature>
<protein>
    <recommendedName>
        <fullName evidence="3 12">Ribokinase</fullName>
        <shortName evidence="12">RK</shortName>
        <ecNumber evidence="2 12">2.7.1.15</ecNumber>
    </recommendedName>
</protein>
<evidence type="ECO:0000256" key="9">
    <source>
        <dbReference type="ARBA" id="ARBA00022842"/>
    </source>
</evidence>
<sequence>MSRIAVLGSVNMDLVTRAPRIPAVGETVLGESLAEIPGGKGANQAKAAARLGGEVWFLGALGADRFAGTLRESLEQAGVHLPEARAVDAASGLAAISVDHAGDNAIIVVPGANAAMTALLPEERRRIVECDVLLMQCELPISIVTEAAMAASAAGATVMLNPSPARELPSDLASSTDVLIVNEHEAAVLHADLRHVRHVVTTRGGAGASYRGPGGGEIETAPPAVDVVDTTGAGDAFAGALAAFWHTGPRTALRWATAAGAVATTRPGAFAPPLTLVAEYVEHDEV</sequence>
<dbReference type="EC" id="2.7.1.15" evidence="2 12"/>
<feature type="binding site" evidence="12">
    <location>
        <begin position="202"/>
        <end position="207"/>
    </location>
    <ligand>
        <name>ATP</name>
        <dbReference type="ChEBI" id="CHEBI:30616"/>
    </ligand>
</feature>
<organism evidence="14 15">
    <name type="scientific">Lolliginicoccus lacisalsi</name>
    <dbReference type="NCBI Taxonomy" id="2742202"/>
    <lineage>
        <taxon>Bacteria</taxon>
        <taxon>Bacillati</taxon>
        <taxon>Actinomycetota</taxon>
        <taxon>Actinomycetes</taxon>
        <taxon>Mycobacteriales</taxon>
        <taxon>Hoyosellaceae</taxon>
        <taxon>Lolliginicoccus</taxon>
    </lineage>
</organism>
<evidence type="ECO:0000313" key="15">
    <source>
        <dbReference type="Proteomes" id="UP000642993"/>
    </source>
</evidence>
<comment type="catalytic activity">
    <reaction evidence="12">
        <text>D-ribose + ATP = D-ribose 5-phosphate + ADP + H(+)</text>
        <dbReference type="Rhea" id="RHEA:13697"/>
        <dbReference type="ChEBI" id="CHEBI:15378"/>
        <dbReference type="ChEBI" id="CHEBI:30616"/>
        <dbReference type="ChEBI" id="CHEBI:47013"/>
        <dbReference type="ChEBI" id="CHEBI:78346"/>
        <dbReference type="ChEBI" id="CHEBI:456216"/>
        <dbReference type="EC" id="2.7.1.15"/>
    </reaction>
</comment>
<dbReference type="CDD" id="cd01174">
    <property type="entry name" value="ribokinase"/>
    <property type="match status" value="1"/>
</dbReference>
<dbReference type="Pfam" id="PF00294">
    <property type="entry name" value="PfkB"/>
    <property type="match status" value="1"/>
</dbReference>
<comment type="similarity">
    <text evidence="1">Belongs to the carbohydrate kinase pfkB family.</text>
</comment>
<keyword evidence="15" id="KW-1185">Reference proteome</keyword>
<dbReference type="Gene3D" id="3.40.1190.20">
    <property type="match status" value="1"/>
</dbReference>
<evidence type="ECO:0000256" key="11">
    <source>
        <dbReference type="ARBA" id="ARBA00023277"/>
    </source>
</evidence>
<dbReference type="EMBL" id="JACYWE010000002">
    <property type="protein sequence ID" value="MBD8505661.1"/>
    <property type="molecule type" value="Genomic_DNA"/>
</dbReference>
<dbReference type="PRINTS" id="PR00990">
    <property type="entry name" value="RIBOKINASE"/>
</dbReference>
<feature type="binding site" evidence="12">
    <location>
        <position position="231"/>
    </location>
    <ligand>
        <name>K(+)</name>
        <dbReference type="ChEBI" id="CHEBI:29103"/>
    </ligand>
</feature>
<dbReference type="InterPro" id="IPR011877">
    <property type="entry name" value="Ribokinase"/>
</dbReference>
<comment type="function">
    <text evidence="12">Catalyzes the phosphorylation of ribose at O-5 in a reaction requiring ATP and magnesium. The resulting D-ribose-5-phosphate can then be used either for sythesis of nucleotides, histidine, and tryptophan, or as a component of the pentose phosphate pathway.</text>
</comment>
<keyword evidence="4 12" id="KW-0808">Transferase</keyword>
<gene>
    <name evidence="12" type="primary">rbsK</name>
    <name evidence="14" type="ORF">HT102_04060</name>
</gene>
<evidence type="ECO:0000256" key="8">
    <source>
        <dbReference type="ARBA" id="ARBA00022840"/>
    </source>
</evidence>
<evidence type="ECO:0000256" key="7">
    <source>
        <dbReference type="ARBA" id="ARBA00022777"/>
    </source>
</evidence>
<keyword evidence="9 12" id="KW-0460">Magnesium</keyword>
<feature type="binding site" evidence="12">
    <location>
        <position position="266"/>
    </location>
    <ligand>
        <name>K(+)</name>
        <dbReference type="ChEBI" id="CHEBI:29103"/>
    </ligand>
</feature>
<comment type="activity regulation">
    <text evidence="12">Activated by a monovalent cation that binds near, but not in, the active site. The most likely occupant of the site in vivo is potassium. Ion binding induces a conformational change that may alter substrate affinity.</text>
</comment>
<feature type="binding site" evidence="12">
    <location>
        <position position="235"/>
    </location>
    <ligand>
        <name>substrate</name>
    </ligand>
</feature>
<evidence type="ECO:0000256" key="10">
    <source>
        <dbReference type="ARBA" id="ARBA00022958"/>
    </source>
</evidence>
<feature type="binding site" evidence="12">
    <location>
        <position position="229"/>
    </location>
    <ligand>
        <name>K(+)</name>
        <dbReference type="ChEBI" id="CHEBI:29103"/>
    </ligand>
</feature>
<dbReference type="InterPro" id="IPR011611">
    <property type="entry name" value="PfkB_dom"/>
</dbReference>
<evidence type="ECO:0000259" key="13">
    <source>
        <dbReference type="Pfam" id="PF00294"/>
    </source>
</evidence>
<dbReference type="PANTHER" id="PTHR10584:SF166">
    <property type="entry name" value="RIBOKINASE"/>
    <property type="match status" value="1"/>
</dbReference>
<feature type="binding site" evidence="12">
    <location>
        <begin position="39"/>
        <end position="43"/>
    </location>
    <ligand>
        <name>substrate</name>
    </ligand>
</feature>
<dbReference type="GO" id="GO:0019303">
    <property type="term" value="P:D-ribose catabolic process"/>
    <property type="evidence" value="ECO:0007669"/>
    <property type="project" value="UniProtKB-UniRule"/>
</dbReference>
<dbReference type="AlphaFoldDB" id="A0A927JAF3"/>
<dbReference type="SUPFAM" id="SSF53613">
    <property type="entry name" value="Ribokinase-like"/>
    <property type="match status" value="1"/>
</dbReference>
<dbReference type="InterPro" id="IPR002139">
    <property type="entry name" value="Ribo/fructo_kinase"/>
</dbReference>
<feature type="active site" description="Proton acceptor" evidence="12">
    <location>
        <position position="235"/>
    </location>
</feature>
<dbReference type="GO" id="GO:0005524">
    <property type="term" value="F:ATP binding"/>
    <property type="evidence" value="ECO:0007669"/>
    <property type="project" value="UniProtKB-UniRule"/>
</dbReference>
<feature type="domain" description="Carbohydrate kinase PfkB" evidence="13">
    <location>
        <begin position="1"/>
        <end position="271"/>
    </location>
</feature>
<keyword evidence="10 12" id="KW-0630">Potassium</keyword>
<dbReference type="PROSITE" id="PS00584">
    <property type="entry name" value="PFKB_KINASES_2"/>
    <property type="match status" value="1"/>
</dbReference>
<feature type="binding site" evidence="12">
    <location>
        <begin position="234"/>
        <end position="235"/>
    </location>
    <ligand>
        <name>ATP</name>
        <dbReference type="ChEBI" id="CHEBI:30616"/>
    </ligand>
</feature>
<keyword evidence="11 12" id="KW-0119">Carbohydrate metabolism</keyword>
<accession>A0A927JAF3</accession>
<keyword evidence="6 12" id="KW-0547">Nucleotide-binding</keyword>
<feature type="binding site" evidence="12">
    <location>
        <position position="263"/>
    </location>
    <ligand>
        <name>K(+)</name>
        <dbReference type="ChEBI" id="CHEBI:29103"/>
    </ligand>
</feature>
<comment type="subunit">
    <text evidence="12">Homodimer.</text>
</comment>
<comment type="pathway">
    <text evidence="12">Carbohydrate metabolism; D-ribose degradation; D-ribose 5-phosphate from beta-D-ribopyranose: step 2/2.</text>
</comment>
<comment type="cofactor">
    <cofactor evidence="12">
        <name>Mg(2+)</name>
        <dbReference type="ChEBI" id="CHEBI:18420"/>
    </cofactor>
    <text evidence="12">Requires a divalent cation, most likely magnesium in vivo, as an electrophilic catalyst to aid phosphoryl group transfer. It is the chelate of the metal and the nucleotide that is the actual substrate.</text>
</comment>
<proteinExistence type="inferred from homology"/>
<comment type="caution">
    <text evidence="14">The sequence shown here is derived from an EMBL/GenBank/DDBJ whole genome shotgun (WGS) entry which is preliminary data.</text>
</comment>
<evidence type="ECO:0000256" key="12">
    <source>
        <dbReference type="HAMAP-Rule" id="MF_01987"/>
    </source>
</evidence>
<comment type="similarity">
    <text evidence="12">Belongs to the carbohydrate kinase PfkB family. Ribokinase subfamily.</text>
</comment>
<comment type="caution">
    <text evidence="12">Lacks conserved residue(s) required for the propagation of feature annotation.</text>
</comment>
<comment type="subcellular location">
    <subcellularLocation>
        <location evidence="12">Cytoplasm</location>
    </subcellularLocation>
</comment>
<evidence type="ECO:0000256" key="2">
    <source>
        <dbReference type="ARBA" id="ARBA00012035"/>
    </source>
</evidence>
<evidence type="ECO:0000256" key="6">
    <source>
        <dbReference type="ARBA" id="ARBA00022741"/>
    </source>
</evidence>
<dbReference type="InterPro" id="IPR029056">
    <property type="entry name" value="Ribokinase-like"/>
</dbReference>
<evidence type="ECO:0000256" key="1">
    <source>
        <dbReference type="ARBA" id="ARBA00005380"/>
    </source>
</evidence>
<dbReference type="GO" id="GO:0005829">
    <property type="term" value="C:cytosol"/>
    <property type="evidence" value="ECO:0007669"/>
    <property type="project" value="TreeGrafter"/>
</dbReference>
<evidence type="ECO:0000256" key="4">
    <source>
        <dbReference type="ARBA" id="ARBA00022679"/>
    </source>
</evidence>
<feature type="binding site" evidence="12">
    <location>
        <position position="182"/>
    </location>
    <ligand>
        <name>ATP</name>
        <dbReference type="ChEBI" id="CHEBI:30616"/>
    </ligand>
</feature>